<evidence type="ECO:0000313" key="4">
    <source>
        <dbReference type="Proteomes" id="UP001152320"/>
    </source>
</evidence>
<dbReference type="PANTHER" id="PTHR11161">
    <property type="entry name" value="O-ACYLTRANSFERASE"/>
    <property type="match status" value="1"/>
</dbReference>
<keyword evidence="4" id="KW-1185">Reference proteome</keyword>
<keyword evidence="1" id="KW-0812">Transmembrane</keyword>
<organism evidence="3 4">
    <name type="scientific">Holothuria leucospilota</name>
    <name type="common">Black long sea cucumber</name>
    <name type="synonym">Mertensiothuria leucospilota</name>
    <dbReference type="NCBI Taxonomy" id="206669"/>
    <lineage>
        <taxon>Eukaryota</taxon>
        <taxon>Metazoa</taxon>
        <taxon>Echinodermata</taxon>
        <taxon>Eleutherozoa</taxon>
        <taxon>Echinozoa</taxon>
        <taxon>Holothuroidea</taxon>
        <taxon>Aspidochirotacea</taxon>
        <taxon>Aspidochirotida</taxon>
        <taxon>Holothuriidae</taxon>
        <taxon>Holothuria</taxon>
    </lineage>
</organism>
<feature type="transmembrane region" description="Helical" evidence="1">
    <location>
        <begin position="213"/>
        <end position="233"/>
    </location>
</feature>
<proteinExistence type="predicted"/>
<dbReference type="AlphaFoldDB" id="A0A9Q1CD85"/>
<protein>
    <submittedName>
        <fullName evidence="3">Nose resistant to fluoxetine protein 6</fullName>
    </submittedName>
</protein>
<dbReference type="OrthoDB" id="207378at2759"/>
<feature type="transmembrane region" description="Helical" evidence="1">
    <location>
        <begin position="173"/>
        <end position="193"/>
    </location>
</feature>
<feature type="transmembrane region" description="Helical" evidence="1">
    <location>
        <begin position="80"/>
        <end position="102"/>
    </location>
</feature>
<sequence>MLWVILGHVLIFPIMFGTVNPLTGFSWLQRYNFMTIANAYFSVDSFFVLSGFLVTYLTLNQMKRKQGFTWFHWLVFYFHRYWRLTPAVAITMLFFVFITPYFGYGPYAQLAGVRQQCPKYWWTNLLYINNFYPTKSADMCIGWVWYLANDMQFFVISPLILIPLYFIPWLGMLVLTALCVMSFTVIGTLVGVYDLQAVTTQPNANNFQDIIYMKPYCRITPYLVGMALGYIVYKYPKKSIKLHWMVALLGWIIASGIGYTCVYSVYGNYNGHIWTKAENIVYEMFCRFAWGVFLSWVIFACHYGYGGWVNSLLGHPAWAPVSRLTYTAYLLHPLVIMLFLSFQGGPSYLSLGLLAFNFAGISLISYAWAAIFSLAVEFPLVGLEKMFIPRD</sequence>
<comment type="caution">
    <text evidence="3">The sequence shown here is derived from an EMBL/GenBank/DDBJ whole genome shotgun (WGS) entry which is preliminary data.</text>
</comment>
<evidence type="ECO:0000259" key="2">
    <source>
        <dbReference type="Pfam" id="PF01757"/>
    </source>
</evidence>
<dbReference type="InterPro" id="IPR052728">
    <property type="entry name" value="O2_lipid_transport_reg"/>
</dbReference>
<feature type="transmembrane region" description="Helical" evidence="1">
    <location>
        <begin position="245"/>
        <end position="267"/>
    </location>
</feature>
<dbReference type="InterPro" id="IPR002656">
    <property type="entry name" value="Acyl_transf_3_dom"/>
</dbReference>
<name>A0A9Q1CD85_HOLLE</name>
<dbReference type="Proteomes" id="UP001152320">
    <property type="component" value="Chromosome 5"/>
</dbReference>
<feature type="transmembrane region" description="Helical" evidence="1">
    <location>
        <begin position="143"/>
        <end position="166"/>
    </location>
</feature>
<evidence type="ECO:0000313" key="3">
    <source>
        <dbReference type="EMBL" id="KAJ8042519.1"/>
    </source>
</evidence>
<keyword evidence="1" id="KW-1133">Transmembrane helix</keyword>
<dbReference type="PANTHER" id="PTHR11161:SF0">
    <property type="entry name" value="O-ACYLTRANSFERASE LIKE PROTEIN"/>
    <property type="match status" value="1"/>
</dbReference>
<feature type="transmembrane region" description="Helical" evidence="1">
    <location>
        <begin position="37"/>
        <end position="59"/>
    </location>
</feature>
<feature type="transmembrane region" description="Helical" evidence="1">
    <location>
        <begin position="326"/>
        <end position="345"/>
    </location>
</feature>
<feature type="domain" description="Acyltransferase 3" evidence="2">
    <location>
        <begin position="1"/>
        <end position="364"/>
    </location>
</feature>
<dbReference type="Pfam" id="PF01757">
    <property type="entry name" value="Acyl_transf_3"/>
    <property type="match status" value="1"/>
</dbReference>
<reference evidence="3" key="1">
    <citation type="submission" date="2021-10" db="EMBL/GenBank/DDBJ databases">
        <title>Tropical sea cucumber genome reveals ecological adaptation and Cuvierian tubules defense mechanism.</title>
        <authorList>
            <person name="Chen T."/>
        </authorList>
    </citation>
    <scope>NUCLEOTIDE SEQUENCE</scope>
    <source>
        <strain evidence="3">Nanhai2018</strain>
        <tissue evidence="3">Muscle</tissue>
    </source>
</reference>
<dbReference type="EMBL" id="JAIZAY010000005">
    <property type="protein sequence ID" value="KAJ8042519.1"/>
    <property type="molecule type" value="Genomic_DNA"/>
</dbReference>
<keyword evidence="1" id="KW-0472">Membrane</keyword>
<gene>
    <name evidence="3" type="ORF">HOLleu_13589</name>
</gene>
<accession>A0A9Q1CD85</accession>
<feature type="transmembrane region" description="Helical" evidence="1">
    <location>
        <begin position="287"/>
        <end position="305"/>
    </location>
</feature>
<evidence type="ECO:0000256" key="1">
    <source>
        <dbReference type="SAM" id="Phobius"/>
    </source>
</evidence>
<feature type="transmembrane region" description="Helical" evidence="1">
    <location>
        <begin position="351"/>
        <end position="376"/>
    </location>
</feature>
<dbReference type="GO" id="GO:0016747">
    <property type="term" value="F:acyltransferase activity, transferring groups other than amino-acyl groups"/>
    <property type="evidence" value="ECO:0007669"/>
    <property type="project" value="InterPro"/>
</dbReference>